<feature type="region of interest" description="Disordered" evidence="1">
    <location>
        <begin position="537"/>
        <end position="556"/>
    </location>
</feature>
<dbReference type="AlphaFoldDB" id="A0A409VUE5"/>
<feature type="compositionally biased region" description="Polar residues" evidence="1">
    <location>
        <begin position="537"/>
        <end position="549"/>
    </location>
</feature>
<dbReference type="EMBL" id="NHTK01005972">
    <property type="protein sequence ID" value="PPQ69872.1"/>
    <property type="molecule type" value="Genomic_DNA"/>
</dbReference>
<feature type="compositionally biased region" description="Polar residues" evidence="1">
    <location>
        <begin position="142"/>
        <end position="152"/>
    </location>
</feature>
<feature type="compositionally biased region" description="Basic and acidic residues" evidence="1">
    <location>
        <begin position="604"/>
        <end position="629"/>
    </location>
</feature>
<accession>A0A409VUE5</accession>
<name>A0A409VUE5_9AGAR</name>
<protein>
    <submittedName>
        <fullName evidence="2">Uncharacterized protein</fullName>
    </submittedName>
</protein>
<evidence type="ECO:0000313" key="3">
    <source>
        <dbReference type="Proteomes" id="UP000284842"/>
    </source>
</evidence>
<dbReference type="STRING" id="181874.A0A409VUE5"/>
<feature type="region of interest" description="Disordered" evidence="1">
    <location>
        <begin position="352"/>
        <end position="392"/>
    </location>
</feature>
<evidence type="ECO:0000313" key="2">
    <source>
        <dbReference type="EMBL" id="PPQ69872.1"/>
    </source>
</evidence>
<dbReference type="InParanoid" id="A0A409VUE5"/>
<reference evidence="2 3" key="1">
    <citation type="journal article" date="2018" name="Evol. Lett.">
        <title>Horizontal gene cluster transfer increased hallucinogenic mushroom diversity.</title>
        <authorList>
            <person name="Reynolds H.T."/>
            <person name="Vijayakumar V."/>
            <person name="Gluck-Thaler E."/>
            <person name="Korotkin H.B."/>
            <person name="Matheny P.B."/>
            <person name="Slot J.C."/>
        </authorList>
    </citation>
    <scope>NUCLEOTIDE SEQUENCE [LARGE SCALE GENOMIC DNA]</scope>
    <source>
        <strain evidence="2 3">2629</strain>
    </source>
</reference>
<comment type="caution">
    <text evidence="2">The sequence shown here is derived from an EMBL/GenBank/DDBJ whole genome shotgun (WGS) entry which is preliminary data.</text>
</comment>
<evidence type="ECO:0000256" key="1">
    <source>
        <dbReference type="SAM" id="MobiDB-lite"/>
    </source>
</evidence>
<gene>
    <name evidence="2" type="ORF">CVT24_003207</name>
</gene>
<feature type="region of interest" description="Disordered" evidence="1">
    <location>
        <begin position="604"/>
        <end position="760"/>
    </location>
</feature>
<proteinExistence type="predicted"/>
<organism evidence="2 3">
    <name type="scientific">Panaeolus cyanescens</name>
    <dbReference type="NCBI Taxonomy" id="181874"/>
    <lineage>
        <taxon>Eukaryota</taxon>
        <taxon>Fungi</taxon>
        <taxon>Dikarya</taxon>
        <taxon>Basidiomycota</taxon>
        <taxon>Agaricomycotina</taxon>
        <taxon>Agaricomycetes</taxon>
        <taxon>Agaricomycetidae</taxon>
        <taxon>Agaricales</taxon>
        <taxon>Agaricineae</taxon>
        <taxon>Galeropsidaceae</taxon>
        <taxon>Panaeolus</taxon>
    </lineage>
</organism>
<feature type="region of interest" description="Disordered" evidence="1">
    <location>
        <begin position="45"/>
        <end position="104"/>
    </location>
</feature>
<sequence>MAGTVAFSRLQLAAALLEYDNDPDNPDAPYISAQDSAIFAHFRRNPAARPDLSNRRSDYPGTETGTIGGRDSFMDTRRSRGSMDALRNPFGMDNHSEVEEEEEALEVDLASWGLDQFIPKDKGKSSKSKGKQPASSAPTAQRRPSTTYNVAATSPPRKAMVTSSSMSVGGRLEFEARTSTSTRIEERRHSVGSPLDAASLDPSILHNRRPLSPSQAGSIPFPGNASVMDQKLSMDVEHHQRTYSVASINARSVFEELRGGADSVLQQPMSSGASVLNKPVDDNPFAIEHTSHTSRFDPKSVARARSQSNASMGSRMMLENDNMSTLTGDPYARERRYSTLELLRPKVLVMPSPLQPVSSAPAPEPSHRVREGFEFSSDGPPLPPGARSSRRLSSLSLLDSNPGSAAPIASNSFTPNPLLDLSASQKLFRNTLVVGGKNDSYAEMGKALPRAMEDGEQAQLYPVEQEEVQEAPIPEEPNVKGSRPAGKLYGKSLIDDLENRKLQMRSKQRVFTGDQRPSMMAREGQRASTLIDPSSLATKPATQKMSTLGPQPLARKNSLNVKPLLNFDDETNPAPTRPNMPATRSVFGVDTLWEREMAKLKEIQAQEECEKQEREAREKEEEKRRLEKEKRKKKKRGKAVEEEEVQQQGLQVPSQDVEPVLEGRVSIDPPILPNIERATRRAPPRPTASDGSSDSEEDDDDDQGVAPQGPAAPVWHSSDEDEAGPTRTTGIGPRYKSIKRPKQSQPQLGADSDEEDVPLAATLHKVVARAGQSRYGGDDSEDEDKPLSQVLLSKGTPSVSLQSNMNMLSLRPQNDSDEDDEPLALRASRAFPHATSNTGHSNHDEDDVPLALHPEQQRKTQYNMFAQHQQQQQMMMQMQMQQMQQIQMQSNMLMNTPMMSPGYFMPQPINPMGMMPMMAPIPIPSPPPVPNEAKFGMVDRWRRDVVIDGSEKNT</sequence>
<keyword evidence="3" id="KW-1185">Reference proteome</keyword>
<dbReference type="OrthoDB" id="2564267at2759"/>
<feature type="region of interest" description="Disordered" evidence="1">
    <location>
        <begin position="564"/>
        <end position="583"/>
    </location>
</feature>
<feature type="region of interest" description="Disordered" evidence="1">
    <location>
        <begin position="118"/>
        <end position="201"/>
    </location>
</feature>
<dbReference type="Proteomes" id="UP000284842">
    <property type="component" value="Unassembled WGS sequence"/>
</dbReference>
<feature type="compositionally biased region" description="Acidic residues" evidence="1">
    <location>
        <begin position="693"/>
        <end position="703"/>
    </location>
</feature>